<comment type="caution">
    <text evidence="2">The sequence shown here is derived from an EMBL/GenBank/DDBJ whole genome shotgun (WGS) entry which is preliminary data.</text>
</comment>
<name>A0AAV7HV36_COTGL</name>
<dbReference type="Proteomes" id="UP000826195">
    <property type="component" value="Unassembled WGS sequence"/>
</dbReference>
<evidence type="ECO:0000313" key="2">
    <source>
        <dbReference type="EMBL" id="KAH0533744.1"/>
    </source>
</evidence>
<evidence type="ECO:0000313" key="3">
    <source>
        <dbReference type="Proteomes" id="UP000826195"/>
    </source>
</evidence>
<keyword evidence="1" id="KW-0472">Membrane</keyword>
<keyword evidence="1" id="KW-1133">Transmembrane helix</keyword>
<dbReference type="AlphaFoldDB" id="A0AAV7HV36"/>
<feature type="transmembrane region" description="Helical" evidence="1">
    <location>
        <begin position="139"/>
        <end position="156"/>
    </location>
</feature>
<reference evidence="2 3" key="1">
    <citation type="journal article" date="2021" name="J. Hered.">
        <title>A chromosome-level genome assembly of the parasitoid wasp, Cotesia glomerata (Hymenoptera: Braconidae).</title>
        <authorList>
            <person name="Pinto B.J."/>
            <person name="Weis J.J."/>
            <person name="Gamble T."/>
            <person name="Ode P.J."/>
            <person name="Paul R."/>
            <person name="Zaspel J.M."/>
        </authorList>
    </citation>
    <scope>NUCLEOTIDE SEQUENCE [LARGE SCALE GENOMIC DNA]</scope>
    <source>
        <strain evidence="2">CgM1</strain>
    </source>
</reference>
<feature type="transmembrane region" description="Helical" evidence="1">
    <location>
        <begin position="87"/>
        <end position="106"/>
    </location>
</feature>
<protein>
    <submittedName>
        <fullName evidence="2">Uncharacterized protein</fullName>
    </submittedName>
</protein>
<keyword evidence="1" id="KW-0812">Transmembrane</keyword>
<gene>
    <name evidence="2" type="ORF">KQX54_000755</name>
</gene>
<keyword evidence="3" id="KW-1185">Reference proteome</keyword>
<evidence type="ECO:0000256" key="1">
    <source>
        <dbReference type="SAM" id="Phobius"/>
    </source>
</evidence>
<organism evidence="2 3">
    <name type="scientific">Cotesia glomerata</name>
    <name type="common">Lepidopteran parasitic wasp</name>
    <name type="synonym">Apanteles glomeratus</name>
    <dbReference type="NCBI Taxonomy" id="32391"/>
    <lineage>
        <taxon>Eukaryota</taxon>
        <taxon>Metazoa</taxon>
        <taxon>Ecdysozoa</taxon>
        <taxon>Arthropoda</taxon>
        <taxon>Hexapoda</taxon>
        <taxon>Insecta</taxon>
        <taxon>Pterygota</taxon>
        <taxon>Neoptera</taxon>
        <taxon>Endopterygota</taxon>
        <taxon>Hymenoptera</taxon>
        <taxon>Apocrita</taxon>
        <taxon>Ichneumonoidea</taxon>
        <taxon>Braconidae</taxon>
        <taxon>Microgastrinae</taxon>
        <taxon>Cotesia</taxon>
    </lineage>
</organism>
<proteinExistence type="predicted"/>
<dbReference type="EMBL" id="JAHXZJ010002986">
    <property type="protein sequence ID" value="KAH0533744.1"/>
    <property type="molecule type" value="Genomic_DNA"/>
</dbReference>
<sequence>MFSAFRSSVDQSMITLWRLMQIKDYKYLHQGLTKIRAKIQKSNTRGMKVDYMNPKEISEKAEKSLRLRDQVSKDYTLIYKTSIKTSIYLCYHGTYMIIASCLYGLYHTIFRHEEIEFLKSSESEGTMGSFTIYDQSEVILSYSGLILLNGFLFLICRRHVLRIWRYNKDNDCILILPTFFPNQCRKVVFKAGTASQKYPRAVNDITRAPHVINGKTYHINDYNFRRPADYNKVMFNFKN</sequence>
<accession>A0AAV7HV36</accession>